<dbReference type="Proteomes" id="UP000664521">
    <property type="component" value="Unassembled WGS sequence"/>
</dbReference>
<proteinExistence type="predicted"/>
<evidence type="ECO:0000313" key="1">
    <source>
        <dbReference type="EMBL" id="CAF9939988.1"/>
    </source>
</evidence>
<dbReference type="OrthoDB" id="5329332at2759"/>
<comment type="caution">
    <text evidence="1">The sequence shown here is derived from an EMBL/GenBank/DDBJ whole genome shotgun (WGS) entry which is preliminary data.</text>
</comment>
<dbReference type="EMBL" id="CAJPDS010000142">
    <property type="protein sequence ID" value="CAF9939988.1"/>
    <property type="molecule type" value="Genomic_DNA"/>
</dbReference>
<name>A0A8H3J3G8_9LECA</name>
<organism evidence="1 2">
    <name type="scientific">Heterodermia speciosa</name>
    <dbReference type="NCBI Taxonomy" id="116794"/>
    <lineage>
        <taxon>Eukaryota</taxon>
        <taxon>Fungi</taxon>
        <taxon>Dikarya</taxon>
        <taxon>Ascomycota</taxon>
        <taxon>Pezizomycotina</taxon>
        <taxon>Lecanoromycetes</taxon>
        <taxon>OSLEUM clade</taxon>
        <taxon>Lecanoromycetidae</taxon>
        <taxon>Caliciales</taxon>
        <taxon>Physciaceae</taxon>
        <taxon>Heterodermia</taxon>
    </lineage>
</organism>
<evidence type="ECO:0000313" key="2">
    <source>
        <dbReference type="Proteomes" id="UP000664521"/>
    </source>
</evidence>
<reference evidence="1" key="1">
    <citation type="submission" date="2021-03" db="EMBL/GenBank/DDBJ databases">
        <authorList>
            <person name="Tagirdzhanova G."/>
        </authorList>
    </citation>
    <scope>NUCLEOTIDE SEQUENCE</scope>
</reference>
<keyword evidence="2" id="KW-1185">Reference proteome</keyword>
<gene>
    <name evidence="1" type="ORF">HETSPECPRED_002126</name>
</gene>
<sequence>MVVFTPACPPEIVNAYSTVPLLPSIHTAIVHDYNIGSFARFHRPETVISIHDRADFHGLSHLDIRLLLDRENQKEGFALIDSSTAEAHALWWVASTDESKFLADEYTAMGYPPIRYPHEAFTLYHLHVMTQALPLEYLELTGGDDDIAWEILSGELARYDPRAPQEPPFDSTRDFTKKEEVDAFIPDALIIAAPGEWEYSDRERAREWVPPGAVRLTAEAAEAAGLIAEWYPWVHARPPREGQDVEMRQHFDWDSPKWPWDGVVASGNGTKAVAGARRDRGMRLKGVSCSRAGSVELGRPGRNRTVARFGTL</sequence>
<protein>
    <submittedName>
        <fullName evidence="1">Uncharacterized protein</fullName>
    </submittedName>
</protein>
<dbReference type="AlphaFoldDB" id="A0A8H3J3G8"/>
<accession>A0A8H3J3G8</accession>